<evidence type="ECO:0000313" key="1">
    <source>
        <dbReference type="EMBL" id="KAJ0104809.1"/>
    </source>
</evidence>
<dbReference type="EMBL" id="CM047898">
    <property type="protein sequence ID" value="KAJ0104809.1"/>
    <property type="molecule type" value="Genomic_DNA"/>
</dbReference>
<accession>A0ACC1BYI7</accession>
<comment type="caution">
    <text evidence="1">The sequence shown here is derived from an EMBL/GenBank/DDBJ whole genome shotgun (WGS) entry which is preliminary data.</text>
</comment>
<gene>
    <name evidence="1" type="ORF">Patl1_19005</name>
</gene>
<organism evidence="1 2">
    <name type="scientific">Pistacia atlantica</name>
    <dbReference type="NCBI Taxonomy" id="434234"/>
    <lineage>
        <taxon>Eukaryota</taxon>
        <taxon>Viridiplantae</taxon>
        <taxon>Streptophyta</taxon>
        <taxon>Embryophyta</taxon>
        <taxon>Tracheophyta</taxon>
        <taxon>Spermatophyta</taxon>
        <taxon>Magnoliopsida</taxon>
        <taxon>eudicotyledons</taxon>
        <taxon>Gunneridae</taxon>
        <taxon>Pentapetalae</taxon>
        <taxon>rosids</taxon>
        <taxon>malvids</taxon>
        <taxon>Sapindales</taxon>
        <taxon>Anacardiaceae</taxon>
        <taxon>Pistacia</taxon>
    </lineage>
</organism>
<keyword evidence="2" id="KW-1185">Reference proteome</keyword>
<name>A0ACC1BYI7_9ROSI</name>
<sequence>MTTSMLFISLFFFLSLPSVLPLSDLEKLYLPSNTTGPEALAFDPAGAGPYTVVSDGRILKYVNPTDGFQDFAVTSPTRPKQLCDGSTVGPNGGTAAQLVTSAEGVPFRFLNGLDIDQETGIVYFTDASARFQRNQFSQAILSGDRTGRLLKYDPVSKVVTVLQRNLGLPVGVAVSKDGQFWSTRQHFWQEHKDNIKRSAKGEFWVPIYTGAASLGVRLSENGRLLQILKLSALNPVQQYSEVHEYQGKIYLGSVTAINTLEFSIDRV</sequence>
<protein>
    <submittedName>
        <fullName evidence="1">Uncharacterized protein</fullName>
    </submittedName>
</protein>
<reference evidence="2" key="1">
    <citation type="journal article" date="2023" name="G3 (Bethesda)">
        <title>Genome assembly and association tests identify interacting loci associated with vigor, precocity, and sex in interspecific pistachio rootstocks.</title>
        <authorList>
            <person name="Palmer W."/>
            <person name="Jacygrad E."/>
            <person name="Sagayaradj S."/>
            <person name="Cavanaugh K."/>
            <person name="Han R."/>
            <person name="Bertier L."/>
            <person name="Beede B."/>
            <person name="Kafkas S."/>
            <person name="Golino D."/>
            <person name="Preece J."/>
            <person name="Michelmore R."/>
        </authorList>
    </citation>
    <scope>NUCLEOTIDE SEQUENCE [LARGE SCALE GENOMIC DNA]</scope>
</reference>
<evidence type="ECO:0000313" key="2">
    <source>
        <dbReference type="Proteomes" id="UP001164250"/>
    </source>
</evidence>
<dbReference type="Proteomes" id="UP001164250">
    <property type="component" value="Chromosome 2"/>
</dbReference>
<proteinExistence type="predicted"/>